<organism evidence="1 2">
    <name type="scientific">Ruegeria sediminis</name>
    <dbReference type="NCBI Taxonomy" id="2583820"/>
    <lineage>
        <taxon>Bacteria</taxon>
        <taxon>Pseudomonadati</taxon>
        <taxon>Pseudomonadota</taxon>
        <taxon>Alphaproteobacteria</taxon>
        <taxon>Rhodobacterales</taxon>
        <taxon>Roseobacteraceae</taxon>
        <taxon>Ruegeria</taxon>
    </lineage>
</organism>
<dbReference type="InterPro" id="IPR007739">
    <property type="entry name" value="RgpF"/>
</dbReference>
<comment type="caution">
    <text evidence="1">The sequence shown here is derived from an EMBL/GenBank/DDBJ whole genome shotgun (WGS) entry which is preliminary data.</text>
</comment>
<protein>
    <recommendedName>
        <fullName evidence="3">Rhamnan synthesis protein F</fullName>
    </recommendedName>
</protein>
<dbReference type="Pfam" id="PF05045">
    <property type="entry name" value="RgpF"/>
    <property type="match status" value="1"/>
</dbReference>
<name>A0ABY2X0F9_9RHOB</name>
<evidence type="ECO:0000313" key="1">
    <source>
        <dbReference type="EMBL" id="TMV08447.1"/>
    </source>
</evidence>
<dbReference type="RefSeq" id="WP_138840478.1">
    <property type="nucleotide sequence ID" value="NZ_VCPD01000002.1"/>
</dbReference>
<proteinExistence type="predicted"/>
<accession>A0ABY2X0F9</accession>
<evidence type="ECO:0000313" key="2">
    <source>
        <dbReference type="Proteomes" id="UP001193035"/>
    </source>
</evidence>
<gene>
    <name evidence="1" type="ORF">FGK63_04735</name>
</gene>
<sequence>MQDSKPSKLRRELVRPARQLGKFLHRTTSRVYSPYLYDLTQRLKVRVSTGSIGMRDHVAIYVMAPFDGVWPSHLAALEYLENAGASPVVVSNLALSPEERTRISDRASVVIERPNQGYDFGAYREGVLYLGARLEGLSRLSLFNDSVWFPVPAASNWFEAVENEGTEITGAASNFGASRTVPRELVAETWKYGSAGAGFHFPSFALSFSASALRTPAFRRFWSRYPLVNSKELTILRGEIGLSQWALAQGFSASSTYPVVNMDKLLEPLSTPRLREIAENLIVLGNPKFLALKHRTLQEPTNRNTLLALLLAATRCLGVSYAFADFNLAEMKFPFLKKSPVWHQNEASEITMRLLEKHGFSPDTRDEAEFLRRTRLIAT</sequence>
<keyword evidence="2" id="KW-1185">Reference proteome</keyword>
<dbReference type="EMBL" id="VCPD01000002">
    <property type="protein sequence ID" value="TMV08447.1"/>
    <property type="molecule type" value="Genomic_DNA"/>
</dbReference>
<reference evidence="1 2" key="1">
    <citation type="submission" date="2019-05" db="EMBL/GenBank/DDBJ databases">
        <title>Ruegeria sp. nov., isolated from tidal flat.</title>
        <authorList>
            <person name="Kim W."/>
        </authorList>
    </citation>
    <scope>NUCLEOTIDE SEQUENCE [LARGE SCALE GENOMIC DNA]</scope>
    <source>
        <strain evidence="1 2">CAU 1488</strain>
    </source>
</reference>
<evidence type="ECO:0008006" key="3">
    <source>
        <dbReference type="Google" id="ProtNLM"/>
    </source>
</evidence>
<dbReference type="Proteomes" id="UP001193035">
    <property type="component" value="Unassembled WGS sequence"/>
</dbReference>